<dbReference type="InterPro" id="IPR007627">
    <property type="entry name" value="RNA_pol_sigma70_r2"/>
</dbReference>
<dbReference type="EMBL" id="SUMF01000014">
    <property type="protein sequence ID" value="TJZ72923.1"/>
    <property type="molecule type" value="Genomic_DNA"/>
</dbReference>
<dbReference type="SUPFAM" id="SSF88946">
    <property type="entry name" value="Sigma2 domain of RNA polymerase sigma factors"/>
    <property type="match status" value="1"/>
</dbReference>
<dbReference type="Pfam" id="PF04545">
    <property type="entry name" value="Sigma70_r4"/>
    <property type="match status" value="1"/>
</dbReference>
<keyword evidence="10" id="KW-1185">Reference proteome</keyword>
<protein>
    <recommendedName>
        <fullName evidence="6">RNA polymerase sigma factor FliA</fullName>
    </recommendedName>
    <alternativeName>
        <fullName evidence="6">RNA polymerase sigma factor for flagellar operon</fullName>
    </alternativeName>
    <alternativeName>
        <fullName evidence="6">Sigma F</fullName>
    </alternativeName>
    <alternativeName>
        <fullName evidence="6">Sigma-28</fullName>
    </alternativeName>
</protein>
<keyword evidence="5 6" id="KW-0804">Transcription</keyword>
<evidence type="ECO:0000256" key="6">
    <source>
        <dbReference type="HAMAP-Rule" id="MF_00962"/>
    </source>
</evidence>
<dbReference type="HAMAP" id="MF_00962">
    <property type="entry name" value="Sigma70_FliA"/>
    <property type="match status" value="1"/>
</dbReference>
<evidence type="ECO:0000313" key="9">
    <source>
        <dbReference type="EMBL" id="TJZ72923.1"/>
    </source>
</evidence>
<keyword evidence="1 6" id="KW-0963">Cytoplasm</keyword>
<evidence type="ECO:0000259" key="7">
    <source>
        <dbReference type="PROSITE" id="PS00715"/>
    </source>
</evidence>
<feature type="short sequence motif" description="Interaction with polymerase core subunit RpoC" evidence="6">
    <location>
        <begin position="48"/>
        <end position="51"/>
    </location>
</feature>
<feature type="domain" description="RNA polymerase sigma-70" evidence="8">
    <location>
        <begin position="211"/>
        <end position="237"/>
    </location>
</feature>
<dbReference type="Gene3D" id="1.20.140.160">
    <property type="match status" value="1"/>
</dbReference>
<sequence>MLSPRALNLYRQTQASTEEDRVAAHAPLVKRIAYHMVSRLPASVEVEDLIQVGLMGLMEAARNFDPNAGVQFETFATQRIRGAMLDELRHVDWMPRQVRRNMRGIEAATHQLEQSLGRAPTEGEVAKAMDLPLEEYQHMLGDARGHQLLYYEDFEEEGENSRLDIYAADHASNPLEQLSDEGFRKTLIEGIVDLPEREQLVMSLYYEEELNLKEIGAVLGVSESRVCQLHSQAVVRLRARLQDWLPPR</sequence>
<keyword evidence="3 6" id="KW-0731">Sigma factor</keyword>
<dbReference type="Pfam" id="PF04542">
    <property type="entry name" value="Sigma70_r2"/>
    <property type="match status" value="1"/>
</dbReference>
<evidence type="ECO:0000256" key="1">
    <source>
        <dbReference type="ARBA" id="ARBA00022490"/>
    </source>
</evidence>
<dbReference type="NCBIfam" id="TIGR02479">
    <property type="entry name" value="FliA_WhiG"/>
    <property type="match status" value="1"/>
</dbReference>
<comment type="caution">
    <text evidence="9">The sequence shown here is derived from an EMBL/GenBank/DDBJ whole genome shotgun (WGS) entry which is preliminary data.</text>
</comment>
<dbReference type="PIRSF" id="PIRSF000770">
    <property type="entry name" value="RNA_pol_sigma-SigE/K"/>
    <property type="match status" value="1"/>
</dbReference>
<dbReference type="GO" id="GO:0003677">
    <property type="term" value="F:DNA binding"/>
    <property type="evidence" value="ECO:0007669"/>
    <property type="project" value="UniProtKB-UniRule"/>
</dbReference>
<dbReference type="InterPro" id="IPR013324">
    <property type="entry name" value="RNA_pol_sigma_r3/r4-like"/>
</dbReference>
<dbReference type="RefSeq" id="WP_136773837.1">
    <property type="nucleotide sequence ID" value="NZ_CP156074.1"/>
</dbReference>
<dbReference type="PANTHER" id="PTHR30385">
    <property type="entry name" value="SIGMA FACTOR F FLAGELLAR"/>
    <property type="match status" value="1"/>
</dbReference>
<dbReference type="PRINTS" id="PR00046">
    <property type="entry name" value="SIGMA70FCT"/>
</dbReference>
<dbReference type="AlphaFoldDB" id="A0A4U0PWJ2"/>
<dbReference type="Pfam" id="PF04539">
    <property type="entry name" value="Sigma70_r3"/>
    <property type="match status" value="1"/>
</dbReference>
<dbReference type="InterPro" id="IPR013325">
    <property type="entry name" value="RNA_pol_sigma_r2"/>
</dbReference>
<dbReference type="OrthoDB" id="9799825at2"/>
<dbReference type="SUPFAM" id="SSF88659">
    <property type="entry name" value="Sigma3 and sigma4 domains of RNA polymerase sigma factors"/>
    <property type="match status" value="2"/>
</dbReference>
<proteinExistence type="inferred from homology"/>
<dbReference type="InterPro" id="IPR007624">
    <property type="entry name" value="RNA_pol_sigma70_r3"/>
</dbReference>
<evidence type="ECO:0000256" key="4">
    <source>
        <dbReference type="ARBA" id="ARBA00023125"/>
    </source>
</evidence>
<name>A0A4U0PWJ2_9NEIS</name>
<dbReference type="InterPro" id="IPR007630">
    <property type="entry name" value="RNA_pol_sigma70_r4"/>
</dbReference>
<dbReference type="PANTHER" id="PTHR30385:SF7">
    <property type="entry name" value="RNA POLYMERASE SIGMA FACTOR FLIA"/>
    <property type="match status" value="1"/>
</dbReference>
<keyword evidence="4 6" id="KW-0238">DNA-binding</keyword>
<dbReference type="GO" id="GO:0005737">
    <property type="term" value="C:cytoplasm"/>
    <property type="evidence" value="ECO:0007669"/>
    <property type="project" value="UniProtKB-SubCell"/>
</dbReference>
<dbReference type="Proteomes" id="UP000310016">
    <property type="component" value="Unassembled WGS sequence"/>
</dbReference>
<dbReference type="Gene3D" id="1.10.1740.10">
    <property type="match status" value="1"/>
</dbReference>
<dbReference type="NCBIfam" id="NF005413">
    <property type="entry name" value="PRK06986.1"/>
    <property type="match status" value="1"/>
</dbReference>
<dbReference type="GO" id="GO:0006352">
    <property type="term" value="P:DNA-templated transcription initiation"/>
    <property type="evidence" value="ECO:0007669"/>
    <property type="project" value="UniProtKB-UniRule"/>
</dbReference>
<comment type="function">
    <text evidence="6">Sigma factors are initiation factors that promote the attachment of RNA polymerase to specific initiation sites and are then released. This sigma factor controls the expression of flagella-related genes.</text>
</comment>
<organism evidence="9 10">
    <name type="scientific">Chitiniphilus eburneus</name>
    <dbReference type="NCBI Taxonomy" id="2571148"/>
    <lineage>
        <taxon>Bacteria</taxon>
        <taxon>Pseudomonadati</taxon>
        <taxon>Pseudomonadota</taxon>
        <taxon>Betaproteobacteria</taxon>
        <taxon>Neisseriales</taxon>
        <taxon>Chitinibacteraceae</taxon>
        <taxon>Chitiniphilus</taxon>
    </lineage>
</organism>
<dbReference type="InterPro" id="IPR028617">
    <property type="entry name" value="Sigma70_FliA"/>
</dbReference>
<reference evidence="9 10" key="1">
    <citation type="submission" date="2019-04" db="EMBL/GenBank/DDBJ databases">
        <title>Chitiniphilus eburnea sp. nov., a novel chitinolytic bacterium isolated from aquaculture sludge.</title>
        <authorList>
            <person name="Sheng M."/>
        </authorList>
    </citation>
    <scope>NUCLEOTIDE SEQUENCE [LARGE SCALE GENOMIC DNA]</scope>
    <source>
        <strain evidence="9 10">HX-2-15</strain>
    </source>
</reference>
<accession>A0A4U0PWJ2</accession>
<dbReference type="InterPro" id="IPR012845">
    <property type="entry name" value="RNA_pol_sigma_FliA_WhiG"/>
</dbReference>
<dbReference type="PROSITE" id="PS00716">
    <property type="entry name" value="SIGMA70_2"/>
    <property type="match status" value="1"/>
</dbReference>
<keyword evidence="2 6" id="KW-0805">Transcription regulation</keyword>
<feature type="domain" description="RNA polymerase sigma-70" evidence="7">
    <location>
        <begin position="48"/>
        <end position="61"/>
    </location>
</feature>
<feature type="region of interest" description="Sigma-70 factor domain-3" evidence="6">
    <location>
        <begin position="101"/>
        <end position="171"/>
    </location>
</feature>
<dbReference type="GO" id="GO:0003899">
    <property type="term" value="F:DNA-directed RNA polymerase activity"/>
    <property type="evidence" value="ECO:0007669"/>
    <property type="project" value="InterPro"/>
</dbReference>
<gene>
    <name evidence="6" type="primary">fliA</name>
    <name evidence="9" type="ORF">FAZ21_12850</name>
</gene>
<dbReference type="InterPro" id="IPR014284">
    <property type="entry name" value="RNA_pol_sigma-70_dom"/>
</dbReference>
<feature type="region of interest" description="Sigma-70 factor domain-4" evidence="6">
    <location>
        <begin position="190"/>
        <end position="238"/>
    </location>
</feature>
<evidence type="ECO:0000256" key="2">
    <source>
        <dbReference type="ARBA" id="ARBA00023015"/>
    </source>
</evidence>
<dbReference type="PROSITE" id="PS00715">
    <property type="entry name" value="SIGMA70_1"/>
    <property type="match status" value="1"/>
</dbReference>
<comment type="subcellular location">
    <subcellularLocation>
        <location evidence="6">Cytoplasm</location>
    </subcellularLocation>
</comment>
<dbReference type="GO" id="GO:0016987">
    <property type="term" value="F:sigma factor activity"/>
    <property type="evidence" value="ECO:0007669"/>
    <property type="project" value="UniProtKB-UniRule"/>
</dbReference>
<feature type="DNA-binding region" description="H-T-H motif" evidence="6">
    <location>
        <begin position="212"/>
        <end position="231"/>
    </location>
</feature>
<dbReference type="CDD" id="cd06171">
    <property type="entry name" value="Sigma70_r4"/>
    <property type="match status" value="1"/>
</dbReference>
<dbReference type="InterPro" id="IPR000943">
    <property type="entry name" value="RNA_pol_sigma70"/>
</dbReference>
<dbReference type="NCBIfam" id="TIGR02937">
    <property type="entry name" value="sigma70-ECF"/>
    <property type="match status" value="1"/>
</dbReference>
<evidence type="ECO:0000313" key="10">
    <source>
        <dbReference type="Proteomes" id="UP000310016"/>
    </source>
</evidence>
<feature type="region of interest" description="Sigma-70 factor domain-2" evidence="6">
    <location>
        <begin position="21"/>
        <end position="93"/>
    </location>
</feature>
<evidence type="ECO:0000259" key="8">
    <source>
        <dbReference type="PROSITE" id="PS00716"/>
    </source>
</evidence>
<evidence type="ECO:0000256" key="5">
    <source>
        <dbReference type="ARBA" id="ARBA00023163"/>
    </source>
</evidence>
<comment type="similarity">
    <text evidence="6">Belongs to the sigma-70 factor family. FliA subfamily.</text>
</comment>
<evidence type="ECO:0000256" key="3">
    <source>
        <dbReference type="ARBA" id="ARBA00023082"/>
    </source>
</evidence>